<feature type="transmembrane region" description="Helical" evidence="3">
    <location>
        <begin position="1568"/>
        <end position="1589"/>
    </location>
</feature>
<dbReference type="PANTHER" id="PTHR31600">
    <property type="entry name" value="TINY MACROCYSTS PROTEIN B-RELATED"/>
    <property type="match status" value="1"/>
</dbReference>
<keyword evidence="3" id="KW-1133">Transmembrane helix</keyword>
<feature type="domain" description="PAS" evidence="4">
    <location>
        <begin position="646"/>
        <end position="692"/>
    </location>
</feature>
<feature type="transmembrane region" description="Helical" evidence="3">
    <location>
        <begin position="314"/>
        <end position="333"/>
    </location>
</feature>
<evidence type="ECO:0000259" key="4">
    <source>
        <dbReference type="PROSITE" id="PS50112"/>
    </source>
</evidence>
<feature type="coiled-coil region" evidence="1">
    <location>
        <begin position="452"/>
        <end position="479"/>
    </location>
</feature>
<dbReference type="InterPro" id="IPR052994">
    <property type="entry name" value="Tiny_macrocysts_regulators"/>
</dbReference>
<organism evidence="5 6">
    <name type="scientific">Paramecium primaurelia</name>
    <dbReference type="NCBI Taxonomy" id="5886"/>
    <lineage>
        <taxon>Eukaryota</taxon>
        <taxon>Sar</taxon>
        <taxon>Alveolata</taxon>
        <taxon>Ciliophora</taxon>
        <taxon>Intramacronucleata</taxon>
        <taxon>Oligohymenophorea</taxon>
        <taxon>Peniculida</taxon>
        <taxon>Parameciidae</taxon>
        <taxon>Paramecium</taxon>
    </lineage>
</organism>
<feature type="transmembrane region" description="Helical" evidence="3">
    <location>
        <begin position="1217"/>
        <end position="1243"/>
    </location>
</feature>
<dbReference type="OMA" id="VTWIANI"/>
<dbReference type="InterPro" id="IPR057352">
    <property type="entry name" value="TPR_TmcB/C"/>
</dbReference>
<gene>
    <name evidence="5" type="ORF">PPRIM_AZ9-3.1.T1400106</name>
</gene>
<feature type="transmembrane region" description="Helical" evidence="3">
    <location>
        <begin position="254"/>
        <end position="274"/>
    </location>
</feature>
<dbReference type="FunFam" id="3.30.450.20:FF:000129">
    <property type="entry name" value="Uncharacterized protein"/>
    <property type="match status" value="1"/>
</dbReference>
<evidence type="ECO:0000256" key="3">
    <source>
        <dbReference type="SAM" id="Phobius"/>
    </source>
</evidence>
<feature type="transmembrane region" description="Helical" evidence="3">
    <location>
        <begin position="44"/>
        <end position="62"/>
    </location>
</feature>
<accession>A0A8S1Q1C7</accession>
<keyword evidence="3" id="KW-0472">Membrane</keyword>
<dbReference type="InterPro" id="IPR000014">
    <property type="entry name" value="PAS"/>
</dbReference>
<reference evidence="5" key="1">
    <citation type="submission" date="2021-01" db="EMBL/GenBank/DDBJ databases">
        <authorList>
            <consortium name="Genoscope - CEA"/>
            <person name="William W."/>
        </authorList>
    </citation>
    <scope>NUCLEOTIDE SEQUENCE</scope>
</reference>
<keyword evidence="6" id="KW-1185">Reference proteome</keyword>
<name>A0A8S1Q1C7_PARPR</name>
<feature type="region of interest" description="Disordered" evidence="2">
    <location>
        <begin position="898"/>
        <end position="930"/>
    </location>
</feature>
<feature type="transmembrane region" description="Helical" evidence="3">
    <location>
        <begin position="20"/>
        <end position="37"/>
    </location>
</feature>
<dbReference type="PROSITE" id="PS50112">
    <property type="entry name" value="PAS"/>
    <property type="match status" value="1"/>
</dbReference>
<evidence type="ECO:0000256" key="2">
    <source>
        <dbReference type="SAM" id="MobiDB-lite"/>
    </source>
</evidence>
<feature type="transmembrane region" description="Helical" evidence="3">
    <location>
        <begin position="135"/>
        <end position="162"/>
    </location>
</feature>
<sequence length="1633" mass="192885">MNMNQTFSLSNKKSSYLSLFISRAKQLIFTITLQLLSGEQQPKILNFFAISIQYFQLTYLLFGDNFMRIWKNYHVSQEIHNFLQCFLFSTYTQTLDYSSLMIMHYVCVGTFVIMIMLACYIGFNIKKRKEENSWILMILKIIINLFLSILFLPFIDLFISIIDCQNDSNGNYVHYYFPNQQCWKSAHIIHGIIAIIMIVFFYGFCIIFGVIYYESKFISEQANSQQNGRISGFLFTYQLIIIILIRLIKDQKYQYLEIFIILIGSLILFKKFHIEQPFNSKIIQKCWSISVALNFWGILLLSCAKFLEQQYFNGIIYTFLVGLPILAVSILRIEKQNFDLLLINHTKVKQVEEIINQTNYLVKLLNLLKFDDNTQIIIDAFLEIHKGTCIQNDCYLKIKNQANIKLSNTLLRDQSLTEREIDLICVLGQIYNSQIKRFPESIQLRIQYAYHLSDYMRQLQQAYNELKQIEQMNQQFDEEFIIMRKRSQIQEQLDTFQNDNFGKVDTETEITFQYDYRQLQQYIEETTLIQMDFWSQLQEDFPDFSKLYKNGQKISQLIIQIEQLWFKLEKASQNLSKALRLYGTFIKEVIQDEQYGDEILKKSIINQQQYQQNKKQLVTFICGEDIGFEQQATVIVSTSVEKFAQVLTLNQSCCRLIGYTRQEIINRKINLFMPNLYTKFHDQYMQRFLITSDIKNINKERFIFLKDKQNYLIPCFIVLRILHTLEENVNLAAQFLAIKSFKPNCYFILDNEYVIDSMSASVFSFFGIENRHLTQKKAYFQQLFPDFLDELETFKSKFGGRLKYYPDNLKRTVHYSLSSINALERELEFNCILREIINTSINEITGYYIKLELINDNQQQLQSIQRKGQSNLQFKYLINEQKYLGDFIQEDNSKLSNSIQSNSVDHSFAESQNNNNNNNEHTHIESSRRRSTRFGDRFQVIIDYAENIRTLRLFDNKLLEVEDEESQISEDDDRESVFQNQIEIKSNQSQLYEFDNNIFHSRKKLQKIINASNTPKAIIRVTWIANIIAIIILSLSIIDYYISNSQSDQIYDTILLVNYGNIRNSELGIILSSVLNLQLLNRNVFNFTKIQATQYEQEQKQFINDSISMINDINKQILLLVDSMTNSLFTFEYNLNEIKIKMNQETIQLYNLNQAIQQIISKSLIIRDKNITQFNYQDLDISFLNYNLLNEIYLSLKQSSNQFIDNLIKNASKKYTAVLLLLIISISTIFIGILLIVIAMLSVSKSQTEILLLFLNLPDKTIRFLYRQSENFLSNLQIGEDGDLTSENDSNLDQEDKDDKIQLQNTLKTKKSKKKFKNNSGEDNYHIYAIIITMIIIQFYFILAFIFSKTQVNQIESVCSEFNLTARSESYFRFSEISQKSLFYSRNMNILNSDPYNYVMQNIDELFNHDSNFQEYHSLNIDLLDSNYIDAYNSLFVYNPCDILNEQDQQIDVEICNQFMDKAFSQGLNVGIPRFIENQRYLMTIYNQFYDNPQANFTLLARGFSSFRNITKTSDNSTNFILNLNNFVHAKENREVQHLYFKSAFRYLTNQFIIGFKNDLNNLKLQRMAIFIVFLVFLFVIYFLLWLPLNLTLTKNMLDARTMILMIPLRIIQRIKQLKDYIRYNIQEVGQDI</sequence>
<dbReference type="Pfam" id="PF25474">
    <property type="entry name" value="TPR_TmcB"/>
    <property type="match status" value="1"/>
</dbReference>
<dbReference type="EMBL" id="CAJJDM010000144">
    <property type="protein sequence ID" value="CAD8109364.1"/>
    <property type="molecule type" value="Genomic_DNA"/>
</dbReference>
<comment type="caution">
    <text evidence="5">The sequence shown here is derived from an EMBL/GenBank/DDBJ whole genome shotgun (WGS) entry which is preliminary data.</text>
</comment>
<evidence type="ECO:0000256" key="1">
    <source>
        <dbReference type="SAM" id="Coils"/>
    </source>
</evidence>
<feature type="transmembrane region" description="Helical" evidence="3">
    <location>
        <begin position="188"/>
        <end position="212"/>
    </location>
</feature>
<dbReference type="Proteomes" id="UP000688137">
    <property type="component" value="Unassembled WGS sequence"/>
</dbReference>
<dbReference type="NCBIfam" id="TIGR00229">
    <property type="entry name" value="sensory_box"/>
    <property type="match status" value="1"/>
</dbReference>
<feature type="compositionally biased region" description="Basic and acidic residues" evidence="2">
    <location>
        <begin position="920"/>
        <end position="930"/>
    </location>
</feature>
<protein>
    <recommendedName>
        <fullName evidence="4">PAS domain-containing protein</fullName>
    </recommendedName>
</protein>
<keyword evidence="3" id="KW-0812">Transmembrane</keyword>
<feature type="transmembrane region" description="Helical" evidence="3">
    <location>
        <begin position="1325"/>
        <end position="1347"/>
    </location>
</feature>
<dbReference type="PANTHER" id="PTHR31600:SF2">
    <property type="entry name" value="GAMETE ENRICHED GENE 10 PROTEIN-RELATED"/>
    <property type="match status" value="1"/>
</dbReference>
<feature type="compositionally biased region" description="Polar residues" evidence="2">
    <location>
        <begin position="898"/>
        <end position="912"/>
    </location>
</feature>
<proteinExistence type="predicted"/>
<evidence type="ECO:0000313" key="5">
    <source>
        <dbReference type="EMBL" id="CAD8109364.1"/>
    </source>
</evidence>
<feature type="transmembrane region" description="Helical" evidence="3">
    <location>
        <begin position="1017"/>
        <end position="1042"/>
    </location>
</feature>
<evidence type="ECO:0000313" key="6">
    <source>
        <dbReference type="Proteomes" id="UP000688137"/>
    </source>
</evidence>
<feature type="transmembrane region" description="Helical" evidence="3">
    <location>
        <begin position="232"/>
        <end position="248"/>
    </location>
</feature>
<keyword evidence="1" id="KW-0175">Coiled coil</keyword>
<feature type="transmembrane region" description="Helical" evidence="3">
    <location>
        <begin position="102"/>
        <end position="123"/>
    </location>
</feature>